<evidence type="ECO:0000313" key="1">
    <source>
        <dbReference type="EMBL" id="KEH24282.1"/>
    </source>
</evidence>
<reference evidence="1 3" key="1">
    <citation type="journal article" date="2011" name="Nature">
        <title>The Medicago genome provides insight into the evolution of rhizobial symbioses.</title>
        <authorList>
            <person name="Young N.D."/>
            <person name="Debelle F."/>
            <person name="Oldroyd G.E."/>
            <person name="Geurts R."/>
            <person name="Cannon S.B."/>
            <person name="Udvardi M.K."/>
            <person name="Benedito V.A."/>
            <person name="Mayer K.F."/>
            <person name="Gouzy J."/>
            <person name="Schoof H."/>
            <person name="Van de Peer Y."/>
            <person name="Proost S."/>
            <person name="Cook D.R."/>
            <person name="Meyers B.C."/>
            <person name="Spannagl M."/>
            <person name="Cheung F."/>
            <person name="De Mita S."/>
            <person name="Krishnakumar V."/>
            <person name="Gundlach H."/>
            <person name="Zhou S."/>
            <person name="Mudge J."/>
            <person name="Bharti A.K."/>
            <person name="Murray J.D."/>
            <person name="Naoumkina M.A."/>
            <person name="Rosen B."/>
            <person name="Silverstein K.A."/>
            <person name="Tang H."/>
            <person name="Rombauts S."/>
            <person name="Zhao P.X."/>
            <person name="Zhou P."/>
            <person name="Barbe V."/>
            <person name="Bardou P."/>
            <person name="Bechner M."/>
            <person name="Bellec A."/>
            <person name="Berger A."/>
            <person name="Berges H."/>
            <person name="Bidwell S."/>
            <person name="Bisseling T."/>
            <person name="Choisne N."/>
            <person name="Couloux A."/>
            <person name="Denny R."/>
            <person name="Deshpande S."/>
            <person name="Dai X."/>
            <person name="Doyle J.J."/>
            <person name="Dudez A.M."/>
            <person name="Farmer A.D."/>
            <person name="Fouteau S."/>
            <person name="Franken C."/>
            <person name="Gibelin C."/>
            <person name="Gish J."/>
            <person name="Goldstein S."/>
            <person name="Gonzalez A.J."/>
            <person name="Green P.J."/>
            <person name="Hallab A."/>
            <person name="Hartog M."/>
            <person name="Hua A."/>
            <person name="Humphray S.J."/>
            <person name="Jeong D.H."/>
            <person name="Jing Y."/>
            <person name="Jocker A."/>
            <person name="Kenton S.M."/>
            <person name="Kim D.J."/>
            <person name="Klee K."/>
            <person name="Lai H."/>
            <person name="Lang C."/>
            <person name="Lin S."/>
            <person name="Macmil S.L."/>
            <person name="Magdelenat G."/>
            <person name="Matthews L."/>
            <person name="McCorrison J."/>
            <person name="Monaghan E.L."/>
            <person name="Mun J.H."/>
            <person name="Najar F.Z."/>
            <person name="Nicholson C."/>
            <person name="Noirot C."/>
            <person name="O'Bleness M."/>
            <person name="Paule C.R."/>
            <person name="Poulain J."/>
            <person name="Prion F."/>
            <person name="Qin B."/>
            <person name="Qu C."/>
            <person name="Retzel E.F."/>
            <person name="Riddle C."/>
            <person name="Sallet E."/>
            <person name="Samain S."/>
            <person name="Samson N."/>
            <person name="Sanders I."/>
            <person name="Saurat O."/>
            <person name="Scarpelli C."/>
            <person name="Schiex T."/>
            <person name="Segurens B."/>
            <person name="Severin A.J."/>
            <person name="Sherrier D.J."/>
            <person name="Shi R."/>
            <person name="Sims S."/>
            <person name="Singer S.R."/>
            <person name="Sinharoy S."/>
            <person name="Sterck L."/>
            <person name="Viollet A."/>
            <person name="Wang B.B."/>
            <person name="Wang K."/>
            <person name="Wang M."/>
            <person name="Wang X."/>
            <person name="Warfsmann J."/>
            <person name="Weissenbach J."/>
            <person name="White D.D."/>
            <person name="White J.D."/>
            <person name="Wiley G.B."/>
            <person name="Wincker P."/>
            <person name="Xing Y."/>
            <person name="Yang L."/>
            <person name="Yao Z."/>
            <person name="Ying F."/>
            <person name="Zhai J."/>
            <person name="Zhou L."/>
            <person name="Zuber A."/>
            <person name="Denarie J."/>
            <person name="Dixon R.A."/>
            <person name="May G.D."/>
            <person name="Schwartz D.C."/>
            <person name="Rogers J."/>
            <person name="Quetier F."/>
            <person name="Town C.D."/>
            <person name="Roe B.A."/>
        </authorList>
    </citation>
    <scope>NUCLEOTIDE SEQUENCE [LARGE SCALE GENOMIC DNA]</scope>
    <source>
        <strain evidence="1">A17</strain>
        <strain evidence="2 3">cv. Jemalong A17</strain>
    </source>
</reference>
<organism evidence="1 3">
    <name type="scientific">Medicago truncatula</name>
    <name type="common">Barrel medic</name>
    <name type="synonym">Medicago tribuloides</name>
    <dbReference type="NCBI Taxonomy" id="3880"/>
    <lineage>
        <taxon>Eukaryota</taxon>
        <taxon>Viridiplantae</taxon>
        <taxon>Streptophyta</taxon>
        <taxon>Embryophyta</taxon>
        <taxon>Tracheophyta</taxon>
        <taxon>Spermatophyta</taxon>
        <taxon>Magnoliopsida</taxon>
        <taxon>eudicotyledons</taxon>
        <taxon>Gunneridae</taxon>
        <taxon>Pentapetalae</taxon>
        <taxon>rosids</taxon>
        <taxon>fabids</taxon>
        <taxon>Fabales</taxon>
        <taxon>Fabaceae</taxon>
        <taxon>Papilionoideae</taxon>
        <taxon>50 kb inversion clade</taxon>
        <taxon>NPAAA clade</taxon>
        <taxon>Hologalegina</taxon>
        <taxon>IRL clade</taxon>
        <taxon>Trifolieae</taxon>
        <taxon>Medicago</taxon>
    </lineage>
</organism>
<dbReference type="HOGENOM" id="CLU_2030204_0_0_1"/>
<evidence type="ECO:0000313" key="3">
    <source>
        <dbReference type="Proteomes" id="UP000002051"/>
    </source>
</evidence>
<evidence type="ECO:0000313" key="2">
    <source>
        <dbReference type="EnsemblPlants" id="KEH24282"/>
    </source>
</evidence>
<dbReference type="EnsemblPlants" id="KEH24282">
    <property type="protein sequence ID" value="KEH24282"/>
    <property type="gene ID" value="MTR_7g106740"/>
</dbReference>
<name>A0A072U3H6_MEDTR</name>
<reference evidence="2" key="3">
    <citation type="submission" date="2015-04" db="UniProtKB">
        <authorList>
            <consortium name="EnsemblPlants"/>
        </authorList>
    </citation>
    <scope>IDENTIFICATION</scope>
    <source>
        <strain evidence="2">cv. Jemalong A17</strain>
    </source>
</reference>
<accession>A0A072U3H6</accession>
<gene>
    <name evidence="1" type="ordered locus">MTR_7g106740</name>
</gene>
<keyword evidence="3" id="KW-1185">Reference proteome</keyword>
<dbReference type="Proteomes" id="UP000002051">
    <property type="component" value="Unassembled WGS sequence"/>
</dbReference>
<dbReference type="EMBL" id="CM001223">
    <property type="protein sequence ID" value="KEH24282.1"/>
    <property type="molecule type" value="Genomic_DNA"/>
</dbReference>
<proteinExistence type="predicted"/>
<reference evidence="1 3" key="2">
    <citation type="journal article" date="2014" name="BMC Genomics">
        <title>An improved genome release (version Mt4.0) for the model legume Medicago truncatula.</title>
        <authorList>
            <person name="Tang H."/>
            <person name="Krishnakumar V."/>
            <person name="Bidwell S."/>
            <person name="Rosen B."/>
            <person name="Chan A."/>
            <person name="Zhou S."/>
            <person name="Gentzbittel L."/>
            <person name="Childs K.L."/>
            <person name="Yandell M."/>
            <person name="Gundlach H."/>
            <person name="Mayer K.F."/>
            <person name="Schwartz D.C."/>
            <person name="Town C.D."/>
        </authorList>
    </citation>
    <scope>GENOME REANNOTATION</scope>
    <source>
        <strain evidence="1">A17</strain>
        <strain evidence="2 3">cv. Jemalong A17</strain>
    </source>
</reference>
<dbReference type="AlphaFoldDB" id="A0A072U3H6"/>
<sequence length="122" mass="13303">MTNKYENNHTRYYSVRSVHSVLAGGGCTTNVDRRTTGEASVLFMMLNYCHLLRLVILHNLLKRKVITDPSGTSCAICGASMKNNVVLAPLMSGVWNMSFGGGLHIGNLQRGRPWVGLPLAIG</sequence>
<protein>
    <submittedName>
        <fullName evidence="1 2">Uncharacterized protein</fullName>
    </submittedName>
</protein>
<dbReference type="PROSITE" id="PS51257">
    <property type="entry name" value="PROKAR_LIPOPROTEIN"/>
    <property type="match status" value="1"/>
</dbReference>